<evidence type="ECO:0000256" key="2">
    <source>
        <dbReference type="ARBA" id="ARBA00007977"/>
    </source>
</evidence>
<organism evidence="8 9">
    <name type="scientific">Hylemonella gracilis str. Niagara R</name>
    <dbReference type="NCBI Taxonomy" id="1458275"/>
    <lineage>
        <taxon>Bacteria</taxon>
        <taxon>Pseudomonadati</taxon>
        <taxon>Pseudomonadota</taxon>
        <taxon>Betaproteobacteria</taxon>
        <taxon>Burkholderiales</taxon>
        <taxon>Comamonadaceae</taxon>
        <taxon>Hylemonella</taxon>
    </lineage>
</organism>
<feature type="transmembrane region" description="Helical" evidence="7">
    <location>
        <begin position="130"/>
        <end position="152"/>
    </location>
</feature>
<dbReference type="Pfam" id="PF03601">
    <property type="entry name" value="Cons_hypoth698"/>
    <property type="match status" value="1"/>
</dbReference>
<dbReference type="PANTHER" id="PTHR30106:SF2">
    <property type="entry name" value="UPF0324 INNER MEMBRANE PROTEIN YEIH"/>
    <property type="match status" value="1"/>
</dbReference>
<keyword evidence="3" id="KW-1003">Cell membrane</keyword>
<name>A0A016XI68_9BURK</name>
<comment type="subcellular location">
    <subcellularLocation>
        <location evidence="1">Cell membrane</location>
        <topology evidence="1">Multi-pass membrane protein</topology>
    </subcellularLocation>
</comment>
<dbReference type="PANTHER" id="PTHR30106">
    <property type="entry name" value="INNER MEMBRANE PROTEIN YEIH-RELATED"/>
    <property type="match status" value="1"/>
</dbReference>
<evidence type="ECO:0000256" key="1">
    <source>
        <dbReference type="ARBA" id="ARBA00004651"/>
    </source>
</evidence>
<dbReference type="Proteomes" id="UP000023268">
    <property type="component" value="Unassembled WGS sequence"/>
</dbReference>
<dbReference type="eggNOG" id="COG2855">
    <property type="taxonomic scope" value="Bacteria"/>
</dbReference>
<evidence type="ECO:0000256" key="3">
    <source>
        <dbReference type="ARBA" id="ARBA00022475"/>
    </source>
</evidence>
<feature type="transmembrane region" description="Helical" evidence="7">
    <location>
        <begin position="228"/>
        <end position="246"/>
    </location>
</feature>
<keyword evidence="4 7" id="KW-0812">Transmembrane</keyword>
<proteinExistence type="inferred from homology"/>
<feature type="transmembrane region" description="Helical" evidence="7">
    <location>
        <begin position="341"/>
        <end position="362"/>
    </location>
</feature>
<accession>A0A016XI68</accession>
<dbReference type="GO" id="GO:0005886">
    <property type="term" value="C:plasma membrane"/>
    <property type="evidence" value="ECO:0007669"/>
    <property type="project" value="UniProtKB-SubCell"/>
</dbReference>
<feature type="transmembrane region" description="Helical" evidence="7">
    <location>
        <begin position="315"/>
        <end position="334"/>
    </location>
</feature>
<evidence type="ECO:0000313" key="9">
    <source>
        <dbReference type="Proteomes" id="UP000023268"/>
    </source>
</evidence>
<feature type="transmembrane region" description="Helical" evidence="7">
    <location>
        <begin position="93"/>
        <end position="118"/>
    </location>
</feature>
<gene>
    <name evidence="8" type="ORF">AZ34_09300</name>
</gene>
<feature type="transmembrane region" description="Helical" evidence="7">
    <location>
        <begin position="40"/>
        <end position="58"/>
    </location>
</feature>
<sequence>MAPLLAGLRPNALPGLTLTLLISAVAMALAEQSWARQLGLSALTLAIALGLLLGHTVYPRLRRVAESGVDWSKQKLLRLGIVLFGLRLSFQDIAAVGWVGVAVDAAMLLSTFALALWLGRRWLRLDGQTVMLIGTGSAICGAAAVLATAPLLKATAEKIAVAVATVVVFGTLAMFLYPVLYALVQPWGVTAWAFGLYTGATVHEVAQVAAVGNTLGPEAANSAVITKMIRVLMLAPFLLGLSWWLARRPMAAPIAQPIGATTAPDLRTDMAPTRTRLTLPWFALGFVAVAGLRTLDQAQGLIAPGLLHALLWFDTWVLAAAMAALGLTTHAVAIRRAGRKPLMLAGGLFVWLLFGGALINAVTHRVMG</sequence>
<comment type="caution">
    <text evidence="8">The sequence shown here is derived from an EMBL/GenBank/DDBJ whole genome shotgun (WGS) entry which is preliminary data.</text>
</comment>
<dbReference type="InterPro" id="IPR018383">
    <property type="entry name" value="UPF0324_pro"/>
</dbReference>
<dbReference type="EMBL" id="JEMG01000001">
    <property type="protein sequence ID" value="EYC51262.1"/>
    <property type="molecule type" value="Genomic_DNA"/>
</dbReference>
<evidence type="ECO:0000256" key="6">
    <source>
        <dbReference type="ARBA" id="ARBA00023136"/>
    </source>
</evidence>
<evidence type="ECO:0000313" key="8">
    <source>
        <dbReference type="EMBL" id="EYC51262.1"/>
    </source>
</evidence>
<evidence type="ECO:0000256" key="5">
    <source>
        <dbReference type="ARBA" id="ARBA00022989"/>
    </source>
</evidence>
<comment type="similarity">
    <text evidence="2">Belongs to the UPF0324 family.</text>
</comment>
<evidence type="ECO:0000256" key="7">
    <source>
        <dbReference type="SAM" id="Phobius"/>
    </source>
</evidence>
<dbReference type="STRING" id="1458275.AZ34_09300"/>
<dbReference type="InterPro" id="IPR004630">
    <property type="entry name" value="UPF0324_YeiH-like"/>
</dbReference>
<keyword evidence="6 7" id="KW-0472">Membrane</keyword>
<dbReference type="NCBIfam" id="TIGR00698">
    <property type="entry name" value="YeiH family putative sulfate export transporter"/>
    <property type="match status" value="1"/>
</dbReference>
<reference evidence="8 9" key="1">
    <citation type="submission" date="2014-02" db="EMBL/GenBank/DDBJ databases">
        <title>Draft Genome of Hylemonella gracilis isolated from the Niagara River.</title>
        <authorList>
            <person name="Pawlowski D.R."/>
            <person name="Koudelka G.B."/>
        </authorList>
    </citation>
    <scope>NUCLEOTIDE SEQUENCE [LARGE SCALE GENOMIC DNA]</scope>
    <source>
        <strain evidence="8 9">Niagara R</strain>
    </source>
</reference>
<evidence type="ECO:0000256" key="4">
    <source>
        <dbReference type="ARBA" id="ARBA00022692"/>
    </source>
</evidence>
<feature type="transmembrane region" description="Helical" evidence="7">
    <location>
        <begin position="159"/>
        <end position="184"/>
    </location>
</feature>
<protein>
    <submittedName>
        <fullName evidence="8">Membrane protein</fullName>
    </submittedName>
</protein>
<feature type="transmembrane region" description="Helical" evidence="7">
    <location>
        <begin position="277"/>
        <end position="295"/>
    </location>
</feature>
<keyword evidence="5 7" id="KW-1133">Transmembrane helix</keyword>
<dbReference type="AlphaFoldDB" id="A0A016XI68"/>